<keyword evidence="4" id="KW-1185">Reference proteome</keyword>
<dbReference type="OrthoDB" id="4161705at2759"/>
<name>A0A0D2H6H3_9EURO</name>
<evidence type="ECO:0000259" key="2">
    <source>
        <dbReference type="Pfam" id="PF06985"/>
    </source>
</evidence>
<accession>A0A0D2H6H3</accession>
<gene>
    <name evidence="3" type="ORF">Z520_06862</name>
</gene>
<dbReference type="AlphaFoldDB" id="A0A0D2H6H3"/>
<evidence type="ECO:0000313" key="3">
    <source>
        <dbReference type="EMBL" id="KIX97410.1"/>
    </source>
</evidence>
<dbReference type="PANTHER" id="PTHR33112:SF16">
    <property type="entry name" value="HETEROKARYON INCOMPATIBILITY DOMAIN-CONTAINING PROTEIN"/>
    <property type="match status" value="1"/>
</dbReference>
<dbReference type="STRING" id="1442371.A0A0D2H6H3"/>
<dbReference type="GeneID" id="27712608"/>
<reference evidence="3 4" key="1">
    <citation type="submission" date="2015-01" db="EMBL/GenBank/DDBJ databases">
        <title>The Genome Sequence of Fonsecaea multimorphosa CBS 102226.</title>
        <authorList>
            <consortium name="The Broad Institute Genomics Platform"/>
            <person name="Cuomo C."/>
            <person name="de Hoog S."/>
            <person name="Gorbushina A."/>
            <person name="Stielow B."/>
            <person name="Teixiera M."/>
            <person name="Abouelleil A."/>
            <person name="Chapman S.B."/>
            <person name="Priest M."/>
            <person name="Young S.K."/>
            <person name="Wortman J."/>
            <person name="Nusbaum C."/>
            <person name="Birren B."/>
        </authorList>
    </citation>
    <scope>NUCLEOTIDE SEQUENCE [LARGE SCALE GENOMIC DNA]</scope>
    <source>
        <strain evidence="3 4">CBS 102226</strain>
    </source>
</reference>
<dbReference type="Proteomes" id="UP000053411">
    <property type="component" value="Unassembled WGS sequence"/>
</dbReference>
<dbReference type="VEuPathDB" id="FungiDB:Z520_06862"/>
<evidence type="ECO:0000313" key="4">
    <source>
        <dbReference type="Proteomes" id="UP000053411"/>
    </source>
</evidence>
<dbReference type="PANTHER" id="PTHR33112">
    <property type="entry name" value="DOMAIN PROTEIN, PUTATIVE-RELATED"/>
    <property type="match status" value="1"/>
</dbReference>
<protein>
    <recommendedName>
        <fullName evidence="2">Heterokaryon incompatibility domain-containing protein</fullName>
    </recommendedName>
</protein>
<dbReference type="RefSeq" id="XP_016631533.1">
    <property type="nucleotide sequence ID" value="XM_016777362.1"/>
</dbReference>
<sequence>MAREESDLQIPNEDAETLEIICTDCRLILFQPAALATLFEAGLNFQKALTRLRSISQTDCHVCALLRSVLLEGDFVGRQGDESYRFNEDVWGRPICTFTLKAVVDHAKLIHEFIRFDIYFMGSGPIAFWGKSLELVIRPEIRTPHLEFARRWLDDCMKFHADCQDLGETVLPTRVLEILQEDGTPNLKLSTSNGAYGRYMALSYRWGQLQPAKLTTENHHEYAQAIEESNLPPTIRDFIGIARALGVRFIWVDAYCILQDSDDDKQREIGNMGEIYKHSFLTIIASKARSVSDGFVNWGPCVWPSWNIPFQLPQGNKFVFTLQKIPHIHLDEQPISHRAWTLQERLLSPRIMSFFSGIPALEWRCDSVHESNIGPIERPYRSDVRLYSSILPRRGALTITPAVHRLCHRWADIVQTYSKRVLSDPSDKLPAIGGIAKEFSTVLASPYYAGLWGKFLLTQLLWTSLGSPETPCCRVSRYRAPSWSWASMDGPIGFHPAPYPSTAPMLTILSCDVTLRDRSNVFGGVLAGTLTVRGLLKPALVSGNALFDAKTGERLCYAFLDTQPPSVSVPTWCLPVTSEDSDDSKVETPTSETSEDDPDSLCALLLAEVSIEGTRTFQRIGIAERFWQTSLQWFEGVVEEVIHII</sequence>
<proteinExistence type="predicted"/>
<evidence type="ECO:0000256" key="1">
    <source>
        <dbReference type="SAM" id="MobiDB-lite"/>
    </source>
</evidence>
<organism evidence="3 4">
    <name type="scientific">Fonsecaea multimorphosa CBS 102226</name>
    <dbReference type="NCBI Taxonomy" id="1442371"/>
    <lineage>
        <taxon>Eukaryota</taxon>
        <taxon>Fungi</taxon>
        <taxon>Dikarya</taxon>
        <taxon>Ascomycota</taxon>
        <taxon>Pezizomycotina</taxon>
        <taxon>Eurotiomycetes</taxon>
        <taxon>Chaetothyriomycetidae</taxon>
        <taxon>Chaetothyriales</taxon>
        <taxon>Herpotrichiellaceae</taxon>
        <taxon>Fonsecaea</taxon>
    </lineage>
</organism>
<feature type="domain" description="Heterokaryon incompatibility" evidence="2">
    <location>
        <begin position="199"/>
        <end position="344"/>
    </location>
</feature>
<dbReference type="InterPro" id="IPR010730">
    <property type="entry name" value="HET"/>
</dbReference>
<dbReference type="EMBL" id="KN848074">
    <property type="protein sequence ID" value="KIX97410.1"/>
    <property type="molecule type" value="Genomic_DNA"/>
</dbReference>
<feature type="region of interest" description="Disordered" evidence="1">
    <location>
        <begin position="577"/>
        <end position="598"/>
    </location>
</feature>
<dbReference type="Pfam" id="PF06985">
    <property type="entry name" value="HET"/>
    <property type="match status" value="1"/>
</dbReference>